<sequence length="377" mass="42007">MKQFNQRQPDKGGIKGSATATISLPIANPPAEDTNKPSQGANSQPQTNGDVHKGSVSYSPTLFISRKPSSNTNLTDTIPNITPSTTNPYLAAREGLDRDGFVVLPASLFPSFDLTALREAASRITTAARTGTWPYIRTLPKQFPPWPQDPSAGIWGVQHLLHPSNPDHLIFARSYFDAELLKYVGALIGCEQDDLTMELYNMLVRPDHKFELRWHRDDIPATASAEEELERLNKPGWHAQWNLALFDDASLIVVPGSHRRARTTTERDAHPYEPTLPDQLTVKLKAGEVAFYNNNILHRGVYDEAKERMTLHGSFGTKAAGEHRARNVLQHGVGEWAGQWDLEGEEGEWVQRAKDMRNRLVELGRGRGDVGFFAGDE</sequence>
<feature type="region of interest" description="Disordered" evidence="1">
    <location>
        <begin position="1"/>
        <end position="57"/>
    </location>
</feature>
<dbReference type="AlphaFoldDB" id="A0A7U2ES26"/>
<organism evidence="2 3">
    <name type="scientific">Phaeosphaeria nodorum (strain SN15 / ATCC MYA-4574 / FGSC 10173)</name>
    <name type="common">Glume blotch fungus</name>
    <name type="synonym">Parastagonospora nodorum</name>
    <dbReference type="NCBI Taxonomy" id="321614"/>
    <lineage>
        <taxon>Eukaryota</taxon>
        <taxon>Fungi</taxon>
        <taxon>Dikarya</taxon>
        <taxon>Ascomycota</taxon>
        <taxon>Pezizomycotina</taxon>
        <taxon>Dothideomycetes</taxon>
        <taxon>Pleosporomycetidae</taxon>
        <taxon>Pleosporales</taxon>
        <taxon>Pleosporineae</taxon>
        <taxon>Phaeosphaeriaceae</taxon>
        <taxon>Parastagonospora</taxon>
    </lineage>
</organism>
<gene>
    <name evidence="2" type="ORF">JI435_019900</name>
</gene>
<dbReference type="Pfam" id="PF05721">
    <property type="entry name" value="PhyH"/>
    <property type="match status" value="1"/>
</dbReference>
<dbReference type="PANTHER" id="PTHR40470:SF1">
    <property type="entry name" value="PHYTANOYL-COA DIOXYGENASE FAMILY PROTEIN (AFU_ORTHOLOGUE AFUA_2G15850)"/>
    <property type="match status" value="1"/>
</dbReference>
<name>A0A7U2ES26_PHANO</name>
<evidence type="ECO:0000256" key="1">
    <source>
        <dbReference type="SAM" id="MobiDB-lite"/>
    </source>
</evidence>
<evidence type="ECO:0000313" key="3">
    <source>
        <dbReference type="Proteomes" id="UP000663193"/>
    </source>
</evidence>
<evidence type="ECO:0008006" key="4">
    <source>
        <dbReference type="Google" id="ProtNLM"/>
    </source>
</evidence>
<proteinExistence type="predicted"/>
<dbReference type="OrthoDB" id="2106152at2759"/>
<feature type="compositionally biased region" description="Polar residues" evidence="1">
    <location>
        <begin position="36"/>
        <end position="49"/>
    </location>
</feature>
<dbReference type="VEuPathDB" id="FungiDB:JI435_019900"/>
<dbReference type="PANTHER" id="PTHR40470">
    <property type="entry name" value="PHYTANOYL-COA DIOXYGENASE FAMILY PROTEIN (AFU_ORTHOLOGUE AFUA_2G15850)"/>
    <property type="match status" value="1"/>
</dbReference>
<dbReference type="SUPFAM" id="SSF51197">
    <property type="entry name" value="Clavaminate synthase-like"/>
    <property type="match status" value="1"/>
</dbReference>
<evidence type="ECO:0000313" key="2">
    <source>
        <dbReference type="EMBL" id="QRC91791.1"/>
    </source>
</evidence>
<accession>A0A7U2ES26</accession>
<dbReference type="Proteomes" id="UP000663193">
    <property type="component" value="Chromosome 2"/>
</dbReference>
<reference evidence="3" key="1">
    <citation type="journal article" date="2021" name="BMC Genomics">
        <title>Chromosome-level genome assembly and manually-curated proteome of model necrotroph Parastagonospora nodorum Sn15 reveals a genome-wide trove of candidate effector homologs, and redundancy of virulence-related functions within an accessory chromosome.</title>
        <authorList>
            <person name="Bertazzoni S."/>
            <person name="Jones D.A.B."/>
            <person name="Phan H.T."/>
            <person name="Tan K.-C."/>
            <person name="Hane J.K."/>
        </authorList>
    </citation>
    <scope>NUCLEOTIDE SEQUENCE [LARGE SCALE GENOMIC DNA]</scope>
    <source>
        <strain evidence="3">SN15 / ATCC MYA-4574 / FGSC 10173)</strain>
    </source>
</reference>
<dbReference type="EMBL" id="CP069024">
    <property type="protein sequence ID" value="QRC91791.1"/>
    <property type="molecule type" value="Genomic_DNA"/>
</dbReference>
<protein>
    <recommendedName>
        <fullName evidence="4">Phytanoyl-CoA dioxygenase family protein</fullName>
    </recommendedName>
</protein>
<dbReference type="OMA" id="SFARCYF"/>
<keyword evidence="3" id="KW-1185">Reference proteome</keyword>
<dbReference type="InterPro" id="IPR008775">
    <property type="entry name" value="Phytyl_CoA_dOase-like"/>
</dbReference>
<dbReference type="Gene3D" id="2.60.120.620">
    <property type="entry name" value="q2cbj1_9rhob like domain"/>
    <property type="match status" value="1"/>
</dbReference>